<evidence type="ECO:0000313" key="1">
    <source>
        <dbReference type="EMBL" id="KXG75280.1"/>
    </source>
</evidence>
<evidence type="ECO:0000313" key="2">
    <source>
        <dbReference type="Proteomes" id="UP000070456"/>
    </source>
</evidence>
<dbReference type="EMBL" id="LOEE01000036">
    <property type="protein sequence ID" value="KXG75280.1"/>
    <property type="molecule type" value="Genomic_DNA"/>
</dbReference>
<reference evidence="1 2" key="1">
    <citation type="submission" date="2015-12" db="EMBL/GenBank/DDBJ databases">
        <title>Draft genome sequence of the thermoanaerobe Thermotalea metallivorans, an isolate from the runoff channel of the Great Artesian Basin, Australia.</title>
        <authorList>
            <person name="Patel B.K."/>
        </authorList>
    </citation>
    <scope>NUCLEOTIDE SEQUENCE [LARGE SCALE GENOMIC DNA]</scope>
    <source>
        <strain evidence="1 2">B2-1</strain>
    </source>
</reference>
<proteinExistence type="predicted"/>
<name>A0A140L405_9FIRM</name>
<comment type="caution">
    <text evidence="1">The sequence shown here is derived from an EMBL/GenBank/DDBJ whole genome shotgun (WGS) entry which is preliminary data.</text>
</comment>
<dbReference type="STRING" id="520762.AN619_18450"/>
<sequence length="93" mass="11589">MLYLRRARREVYKILVEKIEKNYFYNHHCFLLSRGNGDGFDVYVGKRRRVLWKYKREKVNFCRKELLKQLSIHMNLILGKQYDAWKLYKQRSQ</sequence>
<organism evidence="1 2">
    <name type="scientific">Thermotalea metallivorans</name>
    <dbReference type="NCBI Taxonomy" id="520762"/>
    <lineage>
        <taxon>Bacteria</taxon>
        <taxon>Bacillati</taxon>
        <taxon>Bacillota</taxon>
        <taxon>Clostridia</taxon>
        <taxon>Peptostreptococcales</taxon>
        <taxon>Thermotaleaceae</taxon>
        <taxon>Thermotalea</taxon>
    </lineage>
</organism>
<dbReference type="Proteomes" id="UP000070456">
    <property type="component" value="Unassembled WGS sequence"/>
</dbReference>
<protein>
    <submittedName>
        <fullName evidence="1">Uncharacterized protein</fullName>
    </submittedName>
</protein>
<dbReference type="AlphaFoldDB" id="A0A140L405"/>
<keyword evidence="2" id="KW-1185">Reference proteome</keyword>
<gene>
    <name evidence="1" type="ORF">AN619_18450</name>
</gene>
<accession>A0A140L405</accession>